<feature type="non-terminal residue" evidence="2">
    <location>
        <position position="134"/>
    </location>
</feature>
<organism evidence="2 3">
    <name type="scientific">Oryza sativa subsp. japonica</name>
    <name type="common">Rice</name>
    <dbReference type="NCBI Taxonomy" id="39947"/>
    <lineage>
        <taxon>Eukaryota</taxon>
        <taxon>Viridiplantae</taxon>
        <taxon>Streptophyta</taxon>
        <taxon>Embryophyta</taxon>
        <taxon>Tracheophyta</taxon>
        <taxon>Spermatophyta</taxon>
        <taxon>Magnoliopsida</taxon>
        <taxon>Liliopsida</taxon>
        <taxon>Poales</taxon>
        <taxon>Poaceae</taxon>
        <taxon>BOP clade</taxon>
        <taxon>Oryzoideae</taxon>
        <taxon>Oryzeae</taxon>
        <taxon>Oryzinae</taxon>
        <taxon>Oryza</taxon>
        <taxon>Oryza sativa</taxon>
    </lineage>
</organism>
<feature type="compositionally biased region" description="Pro residues" evidence="1">
    <location>
        <begin position="23"/>
        <end position="35"/>
    </location>
</feature>
<keyword evidence="3" id="KW-1185">Reference proteome</keyword>
<feature type="region of interest" description="Disordered" evidence="1">
    <location>
        <begin position="1"/>
        <end position="42"/>
    </location>
</feature>
<evidence type="ECO:0000256" key="1">
    <source>
        <dbReference type="SAM" id="MobiDB-lite"/>
    </source>
</evidence>
<accession>A0A0P0W392</accession>
<evidence type="ECO:0000313" key="3">
    <source>
        <dbReference type="Proteomes" id="UP000059680"/>
    </source>
</evidence>
<reference evidence="2 3" key="3">
    <citation type="journal article" date="2013" name="Rice">
        <title>Improvement of the Oryza sativa Nipponbare reference genome using next generation sequence and optical map data.</title>
        <authorList>
            <person name="Kawahara Y."/>
            <person name="de la Bastide M."/>
            <person name="Hamilton J.P."/>
            <person name="Kanamori H."/>
            <person name="McCombie W.R."/>
            <person name="Ouyang S."/>
            <person name="Schwartz D.C."/>
            <person name="Tanaka T."/>
            <person name="Wu J."/>
            <person name="Zhou S."/>
            <person name="Childs K.L."/>
            <person name="Davidson R.M."/>
            <person name="Lin H."/>
            <person name="Quesada-Ocampo L."/>
            <person name="Vaillancourt B."/>
            <person name="Sakai H."/>
            <person name="Lee S.S."/>
            <person name="Kim J."/>
            <person name="Numa H."/>
            <person name="Itoh T."/>
            <person name="Buell C.R."/>
            <person name="Matsumoto T."/>
        </authorList>
    </citation>
    <scope>NUCLEOTIDE SEQUENCE [LARGE SCALE GENOMIC DNA]</scope>
    <source>
        <strain evidence="3">cv. Nipponbare</strain>
    </source>
</reference>
<sequence>MYLPWCSARASSSSDGGLEPSPEKTPAPYGDPPRSSPISNIPSPKVYPIGTNSIPWCASCVIAVQRGGFLAAGLGAGADEEAGWLAGEALVAAERHGGVEEGLHLRRHGAEPGREAEEEPVGVGEPVGVHDGDD</sequence>
<feature type="compositionally biased region" description="Basic and acidic residues" evidence="1">
    <location>
        <begin position="105"/>
        <end position="115"/>
    </location>
</feature>
<reference evidence="3" key="1">
    <citation type="journal article" date="2005" name="Nature">
        <title>The map-based sequence of the rice genome.</title>
        <authorList>
            <consortium name="International rice genome sequencing project (IRGSP)"/>
            <person name="Matsumoto T."/>
            <person name="Wu J."/>
            <person name="Kanamori H."/>
            <person name="Katayose Y."/>
            <person name="Fujisawa M."/>
            <person name="Namiki N."/>
            <person name="Mizuno H."/>
            <person name="Yamamoto K."/>
            <person name="Antonio B.A."/>
            <person name="Baba T."/>
            <person name="Sakata K."/>
            <person name="Nagamura Y."/>
            <person name="Aoki H."/>
            <person name="Arikawa K."/>
            <person name="Arita K."/>
            <person name="Bito T."/>
            <person name="Chiden Y."/>
            <person name="Fujitsuka N."/>
            <person name="Fukunaka R."/>
            <person name="Hamada M."/>
            <person name="Harada C."/>
            <person name="Hayashi A."/>
            <person name="Hijishita S."/>
            <person name="Honda M."/>
            <person name="Hosokawa S."/>
            <person name="Ichikawa Y."/>
            <person name="Idonuma A."/>
            <person name="Iijima M."/>
            <person name="Ikeda M."/>
            <person name="Ikeno M."/>
            <person name="Ito K."/>
            <person name="Ito S."/>
            <person name="Ito T."/>
            <person name="Ito Y."/>
            <person name="Ito Y."/>
            <person name="Iwabuchi A."/>
            <person name="Kamiya K."/>
            <person name="Karasawa W."/>
            <person name="Kurita K."/>
            <person name="Katagiri S."/>
            <person name="Kikuta A."/>
            <person name="Kobayashi H."/>
            <person name="Kobayashi N."/>
            <person name="Machita K."/>
            <person name="Maehara T."/>
            <person name="Masukawa M."/>
            <person name="Mizubayashi T."/>
            <person name="Mukai Y."/>
            <person name="Nagasaki H."/>
            <person name="Nagata Y."/>
            <person name="Naito S."/>
            <person name="Nakashima M."/>
            <person name="Nakama Y."/>
            <person name="Nakamichi Y."/>
            <person name="Nakamura M."/>
            <person name="Meguro A."/>
            <person name="Negishi M."/>
            <person name="Ohta I."/>
            <person name="Ohta T."/>
            <person name="Okamoto M."/>
            <person name="Ono N."/>
            <person name="Saji S."/>
            <person name="Sakaguchi M."/>
            <person name="Sakai K."/>
            <person name="Shibata M."/>
            <person name="Shimokawa T."/>
            <person name="Song J."/>
            <person name="Takazaki Y."/>
            <person name="Terasawa K."/>
            <person name="Tsugane M."/>
            <person name="Tsuji K."/>
            <person name="Ueda S."/>
            <person name="Waki K."/>
            <person name="Yamagata H."/>
            <person name="Yamamoto M."/>
            <person name="Yamamoto S."/>
            <person name="Yamane H."/>
            <person name="Yoshiki S."/>
            <person name="Yoshihara R."/>
            <person name="Yukawa K."/>
            <person name="Zhong H."/>
            <person name="Yano M."/>
            <person name="Yuan Q."/>
            <person name="Ouyang S."/>
            <person name="Liu J."/>
            <person name="Jones K.M."/>
            <person name="Gansberger K."/>
            <person name="Moffat K."/>
            <person name="Hill J."/>
            <person name="Bera J."/>
            <person name="Fadrosh D."/>
            <person name="Jin S."/>
            <person name="Johri S."/>
            <person name="Kim M."/>
            <person name="Overton L."/>
            <person name="Reardon M."/>
            <person name="Tsitrin T."/>
            <person name="Vuong H."/>
            <person name="Weaver B."/>
            <person name="Ciecko A."/>
            <person name="Tallon L."/>
            <person name="Jackson J."/>
            <person name="Pai G."/>
            <person name="Aken S.V."/>
            <person name="Utterback T."/>
            <person name="Reidmuller S."/>
            <person name="Feldblyum T."/>
            <person name="Hsiao J."/>
            <person name="Zismann V."/>
            <person name="Iobst S."/>
            <person name="de Vazeille A.R."/>
            <person name="Buell C.R."/>
            <person name="Ying K."/>
            <person name="Li Y."/>
            <person name="Lu T."/>
            <person name="Huang Y."/>
            <person name="Zhao Q."/>
            <person name="Feng Q."/>
            <person name="Zhang L."/>
            <person name="Zhu J."/>
            <person name="Weng Q."/>
            <person name="Mu J."/>
            <person name="Lu Y."/>
            <person name="Fan D."/>
            <person name="Liu Y."/>
            <person name="Guan J."/>
            <person name="Zhang Y."/>
            <person name="Yu S."/>
            <person name="Liu X."/>
            <person name="Zhang Y."/>
            <person name="Hong G."/>
            <person name="Han B."/>
            <person name="Choisne N."/>
            <person name="Demange N."/>
            <person name="Orjeda G."/>
            <person name="Samain S."/>
            <person name="Cattolico L."/>
            <person name="Pelletier E."/>
            <person name="Couloux A."/>
            <person name="Segurens B."/>
            <person name="Wincker P."/>
            <person name="D'Hont A."/>
            <person name="Scarpelli C."/>
            <person name="Weissenbach J."/>
            <person name="Salanoubat M."/>
            <person name="Quetier F."/>
            <person name="Yu Y."/>
            <person name="Kim H.R."/>
            <person name="Rambo T."/>
            <person name="Currie J."/>
            <person name="Collura K."/>
            <person name="Luo M."/>
            <person name="Yang T."/>
            <person name="Ammiraju J.S.S."/>
            <person name="Engler F."/>
            <person name="Soderlund C."/>
            <person name="Wing R.A."/>
            <person name="Palmer L.E."/>
            <person name="de la Bastide M."/>
            <person name="Spiegel L."/>
            <person name="Nascimento L."/>
            <person name="Zutavern T."/>
            <person name="O'Shaughnessy A."/>
            <person name="Dike S."/>
            <person name="Dedhia N."/>
            <person name="Preston R."/>
            <person name="Balija V."/>
            <person name="McCombie W.R."/>
            <person name="Chow T."/>
            <person name="Chen H."/>
            <person name="Chung M."/>
            <person name="Chen C."/>
            <person name="Shaw J."/>
            <person name="Wu H."/>
            <person name="Hsiao K."/>
            <person name="Chao Y."/>
            <person name="Chu M."/>
            <person name="Cheng C."/>
            <person name="Hour A."/>
            <person name="Lee P."/>
            <person name="Lin S."/>
            <person name="Lin Y."/>
            <person name="Liou J."/>
            <person name="Liu S."/>
            <person name="Hsing Y."/>
            <person name="Raghuvanshi S."/>
            <person name="Mohanty A."/>
            <person name="Bharti A.K."/>
            <person name="Gaur A."/>
            <person name="Gupta V."/>
            <person name="Kumar D."/>
            <person name="Ravi V."/>
            <person name="Vij S."/>
            <person name="Kapur A."/>
            <person name="Khurana P."/>
            <person name="Khurana P."/>
            <person name="Khurana J.P."/>
            <person name="Tyagi A.K."/>
            <person name="Gaikwad K."/>
            <person name="Singh A."/>
            <person name="Dalal V."/>
            <person name="Srivastava S."/>
            <person name="Dixit A."/>
            <person name="Pal A.K."/>
            <person name="Ghazi I.A."/>
            <person name="Yadav M."/>
            <person name="Pandit A."/>
            <person name="Bhargava A."/>
            <person name="Sureshbabu K."/>
            <person name="Batra K."/>
            <person name="Sharma T.R."/>
            <person name="Mohapatra T."/>
            <person name="Singh N.K."/>
            <person name="Messing J."/>
            <person name="Nelson A.B."/>
            <person name="Fuks G."/>
            <person name="Kavchok S."/>
            <person name="Keizer G."/>
            <person name="Linton E."/>
            <person name="Llaca V."/>
            <person name="Song R."/>
            <person name="Tanyolac B."/>
            <person name="Young S."/>
            <person name="Ho-Il K."/>
            <person name="Hahn J.H."/>
            <person name="Sangsakoo G."/>
            <person name="Vanavichit A."/>
            <person name="de Mattos Luiz.A.T."/>
            <person name="Zimmer P.D."/>
            <person name="Malone G."/>
            <person name="Dellagostin O."/>
            <person name="de Oliveira A.C."/>
            <person name="Bevan M."/>
            <person name="Bancroft I."/>
            <person name="Minx P."/>
            <person name="Cordum H."/>
            <person name="Wilson R."/>
            <person name="Cheng Z."/>
            <person name="Jin W."/>
            <person name="Jiang J."/>
            <person name="Leong S.A."/>
            <person name="Iwama H."/>
            <person name="Gojobori T."/>
            <person name="Itoh T."/>
            <person name="Niimura Y."/>
            <person name="Fujii Y."/>
            <person name="Habara T."/>
            <person name="Sakai H."/>
            <person name="Sato Y."/>
            <person name="Wilson G."/>
            <person name="Kumar K."/>
            <person name="McCouch S."/>
            <person name="Juretic N."/>
            <person name="Hoen D."/>
            <person name="Wright S."/>
            <person name="Bruskiewich R."/>
            <person name="Bureau T."/>
            <person name="Miyao A."/>
            <person name="Hirochika H."/>
            <person name="Nishikawa T."/>
            <person name="Kadowaki K."/>
            <person name="Sugiura M."/>
            <person name="Burr B."/>
            <person name="Sasaki T."/>
        </authorList>
    </citation>
    <scope>NUCLEOTIDE SEQUENCE [LARGE SCALE GENOMIC DNA]</scope>
    <source>
        <strain evidence="3">cv. Nipponbare</strain>
    </source>
</reference>
<proteinExistence type="predicted"/>
<dbReference type="PaxDb" id="39947-A0A0P0W392"/>
<name>A0A0P0W392_ORYSJ</name>
<protein>
    <submittedName>
        <fullName evidence="2">Os03g0748550 protein</fullName>
    </submittedName>
</protein>
<dbReference type="Proteomes" id="UP000059680">
    <property type="component" value="Chromosome 3"/>
</dbReference>
<dbReference type="EMBL" id="AP014959">
    <property type="protein sequence ID" value="BAS86382.1"/>
    <property type="molecule type" value="Genomic_DNA"/>
</dbReference>
<dbReference type="Gramene" id="Os03t0748550-00">
    <property type="protein sequence ID" value="Os03t0748550-00"/>
    <property type="gene ID" value="Os03g0748550"/>
</dbReference>
<reference evidence="2 3" key="2">
    <citation type="journal article" date="2013" name="Plant Cell Physiol.">
        <title>Rice Annotation Project Database (RAP-DB): an integrative and interactive database for rice genomics.</title>
        <authorList>
            <person name="Sakai H."/>
            <person name="Lee S.S."/>
            <person name="Tanaka T."/>
            <person name="Numa H."/>
            <person name="Kim J."/>
            <person name="Kawahara Y."/>
            <person name="Wakimoto H."/>
            <person name="Yang C.C."/>
            <person name="Iwamoto M."/>
            <person name="Abe T."/>
            <person name="Yamada Y."/>
            <person name="Muto A."/>
            <person name="Inokuchi H."/>
            <person name="Ikemura T."/>
            <person name="Matsumoto T."/>
            <person name="Sasaki T."/>
            <person name="Itoh T."/>
        </authorList>
    </citation>
    <scope>NUCLEOTIDE SEQUENCE [LARGE SCALE GENOMIC DNA]</scope>
    <source>
        <strain evidence="3">cv. Nipponbare</strain>
    </source>
</reference>
<dbReference type="AlphaFoldDB" id="A0A0P0W392"/>
<evidence type="ECO:0000313" key="2">
    <source>
        <dbReference type="EMBL" id="BAS86382.1"/>
    </source>
</evidence>
<dbReference type="InParanoid" id="A0A0P0W392"/>
<feature type="region of interest" description="Disordered" evidence="1">
    <location>
        <begin position="105"/>
        <end position="134"/>
    </location>
</feature>
<gene>
    <name evidence="2" type="ordered locus">Os03g0748550</name>
    <name evidence="2" type="ORF">OSNPB_030748550</name>
</gene>